<name>A0AAE3M219_9BACT</name>
<proteinExistence type="predicted"/>
<sequence length="188" mass="22023">MKILLKYLILLIIILTSYNCNNKSHRFKAIGLSIKLPGNYIKMETTQFEDYFKNNNIADSIINNKVINIENFLSLRNSIYLQDTTNIYNNILLMGVPYINLNQKSFKQIKKVLYNSVKKSYPTYHLTEISSTLKSGTYPYAKLIYQINNCFEDFQITYYVLNKQNQSKIIMIHNQSNLSLEDMISTIE</sequence>
<organism evidence="1 2">
    <name type="scientific">Plebeiibacterium sediminum</name>
    <dbReference type="NCBI Taxonomy" id="2992112"/>
    <lineage>
        <taxon>Bacteria</taxon>
        <taxon>Pseudomonadati</taxon>
        <taxon>Bacteroidota</taxon>
        <taxon>Bacteroidia</taxon>
        <taxon>Marinilabiliales</taxon>
        <taxon>Marinilabiliaceae</taxon>
        <taxon>Plebeiibacterium</taxon>
    </lineage>
</organism>
<keyword evidence="2" id="KW-1185">Reference proteome</keyword>
<evidence type="ECO:0000313" key="2">
    <source>
        <dbReference type="Proteomes" id="UP001209229"/>
    </source>
</evidence>
<dbReference type="Proteomes" id="UP001209229">
    <property type="component" value="Unassembled WGS sequence"/>
</dbReference>
<accession>A0AAE3M219</accession>
<dbReference type="AlphaFoldDB" id="A0AAE3M219"/>
<evidence type="ECO:0000313" key="1">
    <source>
        <dbReference type="EMBL" id="MCW3785846.1"/>
    </source>
</evidence>
<dbReference type="RefSeq" id="WP_301189418.1">
    <property type="nucleotide sequence ID" value="NZ_JAPDPJ010000007.1"/>
</dbReference>
<reference evidence="1" key="1">
    <citation type="submission" date="2022-10" db="EMBL/GenBank/DDBJ databases">
        <authorList>
            <person name="Yu W.X."/>
        </authorList>
    </citation>
    <scope>NUCLEOTIDE SEQUENCE</scope>
    <source>
        <strain evidence="1">AAT</strain>
    </source>
</reference>
<comment type="caution">
    <text evidence="1">The sequence shown here is derived from an EMBL/GenBank/DDBJ whole genome shotgun (WGS) entry which is preliminary data.</text>
</comment>
<dbReference type="EMBL" id="JAPDPJ010000007">
    <property type="protein sequence ID" value="MCW3785846.1"/>
    <property type="molecule type" value="Genomic_DNA"/>
</dbReference>
<gene>
    <name evidence="1" type="ORF">OM075_05175</name>
</gene>
<protein>
    <submittedName>
        <fullName evidence="1">Uncharacterized protein</fullName>
    </submittedName>
</protein>